<keyword evidence="2" id="KW-0694">RNA-binding</keyword>
<name>A0A8J5N5Q9_HOMAM</name>
<dbReference type="InterPro" id="IPR004088">
    <property type="entry name" value="KH_dom_type_1"/>
</dbReference>
<dbReference type="Pfam" id="PF00013">
    <property type="entry name" value="KH_1"/>
    <property type="match status" value="2"/>
</dbReference>
<keyword evidence="6" id="KW-1185">Reference proteome</keyword>
<evidence type="ECO:0000313" key="6">
    <source>
        <dbReference type="Proteomes" id="UP000747542"/>
    </source>
</evidence>
<accession>A0A8J5N5Q9</accession>
<evidence type="ECO:0000256" key="3">
    <source>
        <dbReference type="SAM" id="MobiDB-lite"/>
    </source>
</evidence>
<dbReference type="GO" id="GO:1990904">
    <property type="term" value="C:ribonucleoprotein complex"/>
    <property type="evidence" value="ECO:0007669"/>
    <property type="project" value="UniProtKB-KW"/>
</dbReference>
<dbReference type="InterPro" id="IPR004087">
    <property type="entry name" value="KH_dom"/>
</dbReference>
<dbReference type="SMART" id="SM00322">
    <property type="entry name" value="KH"/>
    <property type="match status" value="1"/>
</dbReference>
<evidence type="ECO:0000256" key="2">
    <source>
        <dbReference type="PROSITE-ProRule" id="PRU00117"/>
    </source>
</evidence>
<sequence length="142" mass="15290">MKRMSEMEGETPLKRPRPAGDTELRLLIQSKAAGSVIGKGGQNISRLRSEVCMARRCGRAASGGCRRGEGGDQHPRGRHECQARVLTIGGSEDVVLKVLNEVLECLDEALQKGTESDARILVHQSQAGCVIGKAGSKIKELR</sequence>
<organism evidence="5 6">
    <name type="scientific">Homarus americanus</name>
    <name type="common">American lobster</name>
    <dbReference type="NCBI Taxonomy" id="6706"/>
    <lineage>
        <taxon>Eukaryota</taxon>
        <taxon>Metazoa</taxon>
        <taxon>Ecdysozoa</taxon>
        <taxon>Arthropoda</taxon>
        <taxon>Crustacea</taxon>
        <taxon>Multicrustacea</taxon>
        <taxon>Malacostraca</taxon>
        <taxon>Eumalacostraca</taxon>
        <taxon>Eucarida</taxon>
        <taxon>Decapoda</taxon>
        <taxon>Pleocyemata</taxon>
        <taxon>Astacidea</taxon>
        <taxon>Nephropoidea</taxon>
        <taxon>Nephropidae</taxon>
        <taxon>Homarus</taxon>
    </lineage>
</organism>
<dbReference type="Gene3D" id="3.30.310.210">
    <property type="match status" value="1"/>
</dbReference>
<evidence type="ECO:0000313" key="5">
    <source>
        <dbReference type="EMBL" id="KAG7173930.1"/>
    </source>
</evidence>
<dbReference type="EMBL" id="JAHLQT010008528">
    <property type="protein sequence ID" value="KAG7173930.1"/>
    <property type="molecule type" value="Genomic_DNA"/>
</dbReference>
<proteinExistence type="predicted"/>
<keyword evidence="5" id="KW-0687">Ribonucleoprotein</keyword>
<dbReference type="AlphaFoldDB" id="A0A8J5N5Q9"/>
<dbReference type="PANTHER" id="PTHR10288">
    <property type="entry name" value="KH DOMAIN CONTAINING RNA BINDING PROTEIN"/>
    <property type="match status" value="1"/>
</dbReference>
<feature type="non-terminal residue" evidence="5">
    <location>
        <position position="142"/>
    </location>
</feature>
<dbReference type="PROSITE" id="PS50084">
    <property type="entry name" value="KH_TYPE_1"/>
    <property type="match status" value="2"/>
</dbReference>
<evidence type="ECO:0000256" key="1">
    <source>
        <dbReference type="ARBA" id="ARBA00022737"/>
    </source>
</evidence>
<dbReference type="GO" id="GO:0003723">
    <property type="term" value="F:RNA binding"/>
    <property type="evidence" value="ECO:0007669"/>
    <property type="project" value="UniProtKB-UniRule"/>
</dbReference>
<evidence type="ECO:0000259" key="4">
    <source>
        <dbReference type="SMART" id="SM00322"/>
    </source>
</evidence>
<feature type="region of interest" description="Disordered" evidence="3">
    <location>
        <begin position="1"/>
        <end position="21"/>
    </location>
</feature>
<protein>
    <submittedName>
        <fullName evidence="5">Heterogeneous nuclear ribonucleoprotein K-like 1</fullName>
    </submittedName>
</protein>
<keyword evidence="1" id="KW-0677">Repeat</keyword>
<dbReference type="InterPro" id="IPR036612">
    <property type="entry name" value="KH_dom_type_1_sf"/>
</dbReference>
<gene>
    <name evidence="5" type="primary">Hnrnpk-L1</name>
    <name evidence="5" type="ORF">Hamer_G021547</name>
</gene>
<comment type="caution">
    <text evidence="5">The sequence shown here is derived from an EMBL/GenBank/DDBJ whole genome shotgun (WGS) entry which is preliminary data.</text>
</comment>
<dbReference type="GO" id="GO:0010468">
    <property type="term" value="P:regulation of gene expression"/>
    <property type="evidence" value="ECO:0007669"/>
    <property type="project" value="UniProtKB-ARBA"/>
</dbReference>
<dbReference type="Proteomes" id="UP000747542">
    <property type="component" value="Unassembled WGS sequence"/>
</dbReference>
<dbReference type="SUPFAM" id="SSF54791">
    <property type="entry name" value="Eukaryotic type KH-domain (KH-domain type I)"/>
    <property type="match status" value="1"/>
</dbReference>
<feature type="domain" description="K Homology" evidence="4">
    <location>
        <begin position="20"/>
        <end position="107"/>
    </location>
</feature>
<reference evidence="5" key="1">
    <citation type="journal article" date="2021" name="Sci. Adv.">
        <title>The American lobster genome reveals insights on longevity, neural, and immune adaptations.</title>
        <authorList>
            <person name="Polinski J.M."/>
            <person name="Zimin A.V."/>
            <person name="Clark K.F."/>
            <person name="Kohn A.B."/>
            <person name="Sadowski N."/>
            <person name="Timp W."/>
            <person name="Ptitsyn A."/>
            <person name="Khanna P."/>
            <person name="Romanova D.Y."/>
            <person name="Williams P."/>
            <person name="Greenwood S.J."/>
            <person name="Moroz L.L."/>
            <person name="Walt D.R."/>
            <person name="Bodnar A.G."/>
        </authorList>
    </citation>
    <scope>NUCLEOTIDE SEQUENCE</scope>
    <source>
        <strain evidence="5">GMGI-L3</strain>
    </source>
</reference>